<dbReference type="AlphaFoldDB" id="U6GY06"/>
<dbReference type="GO" id="GO:0031297">
    <property type="term" value="P:replication fork processing"/>
    <property type="evidence" value="ECO:0007669"/>
    <property type="project" value="TreeGrafter"/>
</dbReference>
<reference evidence="3" key="2">
    <citation type="submission" date="2013-10" db="EMBL/GenBank/DDBJ databases">
        <authorList>
            <person name="Aslett M."/>
        </authorList>
    </citation>
    <scope>NUCLEOTIDE SEQUENCE [LARGE SCALE GENOMIC DNA]</scope>
    <source>
        <strain evidence="3">Houghton</strain>
    </source>
</reference>
<protein>
    <submittedName>
        <fullName evidence="3">Uncharacterized protein</fullName>
    </submittedName>
</protein>
<dbReference type="GO" id="GO:0016787">
    <property type="term" value="F:hydrolase activity"/>
    <property type="evidence" value="ECO:0007669"/>
    <property type="project" value="UniProtKB-KW"/>
</dbReference>
<organism evidence="3 4">
    <name type="scientific">Eimeria acervulina</name>
    <name type="common">Coccidian parasite</name>
    <dbReference type="NCBI Taxonomy" id="5801"/>
    <lineage>
        <taxon>Eukaryota</taxon>
        <taxon>Sar</taxon>
        <taxon>Alveolata</taxon>
        <taxon>Apicomplexa</taxon>
        <taxon>Conoidasida</taxon>
        <taxon>Coccidia</taxon>
        <taxon>Eucoccidiorida</taxon>
        <taxon>Eimeriorina</taxon>
        <taxon>Eimeriidae</taxon>
        <taxon>Eimeria</taxon>
    </lineage>
</organism>
<dbReference type="Gene3D" id="3.40.50.300">
    <property type="entry name" value="P-loop containing nucleotide triphosphate hydrolases"/>
    <property type="match status" value="1"/>
</dbReference>
<evidence type="ECO:0000313" key="4">
    <source>
        <dbReference type="Proteomes" id="UP000018050"/>
    </source>
</evidence>
<sequence>MNGVDSSLLAAALSQEADNEQQQQQQQQDEEEEQQQKGRSSHALVSELFLLTGKAKLTGICSYLSYLLNCSGTVVFAELFWVPGYLLQAEDRSHRIGSKHNSVHIHYLIGENTLDDAVYRQLQQKWGVLSNTLDGEQQQLKLLSCSKGSIPLPPQQLQQGSSTRTAAAAPAAAAAVAAEGDEDDIIEVLQSDTKQQLAPINTKQQQQQQQQQQGLLQFFKKARVE</sequence>
<proteinExistence type="predicted"/>
<dbReference type="GeneID" id="25273379"/>
<dbReference type="PANTHER" id="PTHR45766">
    <property type="entry name" value="DNA ANNEALING HELICASE AND ENDONUCLEASE ZRANB3 FAMILY MEMBER"/>
    <property type="match status" value="1"/>
</dbReference>
<dbReference type="RefSeq" id="XP_013246544.1">
    <property type="nucleotide sequence ID" value="XM_013391090.1"/>
</dbReference>
<dbReference type="VEuPathDB" id="ToxoDB:EAH_00053090"/>
<gene>
    <name evidence="3" type="ORF">EAH_00053090</name>
</gene>
<dbReference type="OrthoDB" id="2801544at2759"/>
<dbReference type="PANTHER" id="PTHR45766:SF6">
    <property type="entry name" value="SWI_SNF-RELATED MATRIX-ASSOCIATED ACTIN-DEPENDENT REGULATOR OF CHROMATIN SUBFAMILY A-LIKE PROTEIN 1"/>
    <property type="match status" value="1"/>
</dbReference>
<feature type="compositionally biased region" description="Low complexity" evidence="2">
    <location>
        <begin position="15"/>
        <end position="27"/>
    </location>
</feature>
<reference evidence="3" key="1">
    <citation type="submission" date="2013-10" db="EMBL/GenBank/DDBJ databases">
        <title>Genomic analysis of the causative agents of coccidiosis in chickens.</title>
        <authorList>
            <person name="Reid A.J."/>
            <person name="Blake D."/>
            <person name="Billington K."/>
            <person name="Browne H."/>
            <person name="Dunn M."/>
            <person name="Hung S."/>
            <person name="Kawahara F."/>
            <person name="Miranda-Saavedra D."/>
            <person name="Mourier T."/>
            <person name="Nagra H."/>
            <person name="Otto T.D."/>
            <person name="Rawlings N."/>
            <person name="Sanchez A."/>
            <person name="Sanders M."/>
            <person name="Subramaniam C."/>
            <person name="Tay Y."/>
            <person name="Dear P."/>
            <person name="Doerig C."/>
            <person name="Gruber A."/>
            <person name="Parkinson J."/>
            <person name="Shirley M."/>
            <person name="Wan K.L."/>
            <person name="Berriman M."/>
            <person name="Tomley F."/>
            <person name="Pain A."/>
        </authorList>
    </citation>
    <scope>NUCLEOTIDE SEQUENCE [LARGE SCALE GENOMIC DNA]</scope>
    <source>
        <strain evidence="3">Houghton</strain>
    </source>
</reference>
<keyword evidence="4" id="KW-1185">Reference proteome</keyword>
<name>U6GY06_EIMAC</name>
<dbReference type="EMBL" id="HG673700">
    <property type="protein sequence ID" value="CDI84497.1"/>
    <property type="molecule type" value="Genomic_DNA"/>
</dbReference>
<feature type="region of interest" description="Disordered" evidence="2">
    <location>
        <begin position="15"/>
        <end position="40"/>
    </location>
</feature>
<keyword evidence="1" id="KW-0378">Hydrolase</keyword>
<dbReference type="InterPro" id="IPR027417">
    <property type="entry name" value="P-loop_NTPase"/>
</dbReference>
<dbReference type="Proteomes" id="UP000018050">
    <property type="component" value="Unassembled WGS sequence"/>
</dbReference>
<evidence type="ECO:0000313" key="3">
    <source>
        <dbReference type="EMBL" id="CDI84497.1"/>
    </source>
</evidence>
<accession>U6GY06</accession>
<evidence type="ECO:0000256" key="1">
    <source>
        <dbReference type="ARBA" id="ARBA00022801"/>
    </source>
</evidence>
<dbReference type="GO" id="GO:0006281">
    <property type="term" value="P:DNA repair"/>
    <property type="evidence" value="ECO:0007669"/>
    <property type="project" value="TreeGrafter"/>
</dbReference>
<dbReference type="GO" id="GO:0043596">
    <property type="term" value="C:nuclear replication fork"/>
    <property type="evidence" value="ECO:0007669"/>
    <property type="project" value="TreeGrafter"/>
</dbReference>
<dbReference type="SUPFAM" id="SSF52540">
    <property type="entry name" value="P-loop containing nucleoside triphosphate hydrolases"/>
    <property type="match status" value="1"/>
</dbReference>
<evidence type="ECO:0000256" key="2">
    <source>
        <dbReference type="SAM" id="MobiDB-lite"/>
    </source>
</evidence>